<evidence type="ECO:0000256" key="3">
    <source>
        <dbReference type="ARBA" id="ARBA00022692"/>
    </source>
</evidence>
<keyword evidence="3 6" id="KW-0812">Transmembrane</keyword>
<dbReference type="NCBIfam" id="TIGR00544">
    <property type="entry name" value="lgt"/>
    <property type="match status" value="1"/>
</dbReference>
<dbReference type="GO" id="GO:0008961">
    <property type="term" value="F:phosphatidylglycerol-prolipoprotein diacylglyceryl transferase activity"/>
    <property type="evidence" value="ECO:0007669"/>
    <property type="project" value="InterPro"/>
</dbReference>
<evidence type="ECO:0000256" key="5">
    <source>
        <dbReference type="ARBA" id="ARBA00023136"/>
    </source>
</evidence>
<feature type="transmembrane region" description="Helical" evidence="6">
    <location>
        <begin position="208"/>
        <end position="224"/>
    </location>
</feature>
<keyword evidence="5 6" id="KW-0472">Membrane</keyword>
<feature type="transmembrane region" description="Helical" evidence="6">
    <location>
        <begin position="61"/>
        <end position="81"/>
    </location>
</feature>
<evidence type="ECO:0000256" key="2">
    <source>
        <dbReference type="ARBA" id="ARBA00022679"/>
    </source>
</evidence>
<gene>
    <name evidence="7" type="ORF">MNBD_ALPHA12-7</name>
</gene>
<feature type="transmembrane region" description="Helical" evidence="6">
    <location>
        <begin position="20"/>
        <end position="41"/>
    </location>
</feature>
<sequence length="272" mass="29985">MPFPNIDPIAFSLGPLVVRWYALAYLFGIGLGTAYGVMLLARKDLWWRNRPPLTGNQFIDFAFWAVLGAILGGRIGYVLFYNPSYFFANPMQILEVWNGGMSFHGGLLGVVIAMTFFARHKGANILSSWDLLATLAPIGLFLGRIANFINGELYGRVTTLPWGVVFPGGGDLPRHPSQLYEAALEGLILFIILRVATHVFYSLRRPGLVAGLFGIGYGLSRILVEQVRLPDVQIGYLYANWLTLGMVLTLPVLIGGMILVAISLRQPSDPQK</sequence>
<dbReference type="PROSITE" id="PS01311">
    <property type="entry name" value="LGT"/>
    <property type="match status" value="1"/>
</dbReference>
<dbReference type="AlphaFoldDB" id="A0A3B0TCR9"/>
<keyword evidence="1" id="KW-1003">Cell membrane</keyword>
<dbReference type="EMBL" id="UOEO01000015">
    <property type="protein sequence ID" value="VAW14680.1"/>
    <property type="molecule type" value="Genomic_DNA"/>
</dbReference>
<feature type="transmembrane region" description="Helical" evidence="6">
    <location>
        <begin position="182"/>
        <end position="201"/>
    </location>
</feature>
<name>A0A3B0TCR9_9ZZZZ</name>
<feature type="transmembrane region" description="Helical" evidence="6">
    <location>
        <begin position="131"/>
        <end position="149"/>
    </location>
</feature>
<keyword evidence="4 6" id="KW-1133">Transmembrane helix</keyword>
<dbReference type="Pfam" id="PF01790">
    <property type="entry name" value="LGT"/>
    <property type="match status" value="1"/>
</dbReference>
<dbReference type="PANTHER" id="PTHR30589:SF0">
    <property type="entry name" value="PHOSPHATIDYLGLYCEROL--PROLIPOPROTEIN DIACYLGLYCERYL TRANSFERASE"/>
    <property type="match status" value="1"/>
</dbReference>
<dbReference type="GO" id="GO:0042158">
    <property type="term" value="P:lipoprotein biosynthetic process"/>
    <property type="evidence" value="ECO:0007669"/>
    <property type="project" value="InterPro"/>
</dbReference>
<reference evidence="7" key="1">
    <citation type="submission" date="2018-06" db="EMBL/GenBank/DDBJ databases">
        <authorList>
            <person name="Zhirakovskaya E."/>
        </authorList>
    </citation>
    <scope>NUCLEOTIDE SEQUENCE</scope>
</reference>
<keyword evidence="7" id="KW-0449">Lipoprotein</keyword>
<evidence type="ECO:0000313" key="7">
    <source>
        <dbReference type="EMBL" id="VAW14680.1"/>
    </source>
</evidence>
<dbReference type="PANTHER" id="PTHR30589">
    <property type="entry name" value="PROLIPOPROTEIN DIACYLGLYCERYL TRANSFERASE"/>
    <property type="match status" value="1"/>
</dbReference>
<feature type="transmembrane region" description="Helical" evidence="6">
    <location>
        <begin position="101"/>
        <end position="119"/>
    </location>
</feature>
<dbReference type="GO" id="GO:0005886">
    <property type="term" value="C:plasma membrane"/>
    <property type="evidence" value="ECO:0007669"/>
    <property type="project" value="InterPro"/>
</dbReference>
<keyword evidence="2 7" id="KW-0808">Transferase</keyword>
<feature type="transmembrane region" description="Helical" evidence="6">
    <location>
        <begin position="236"/>
        <end position="262"/>
    </location>
</feature>
<evidence type="ECO:0000256" key="1">
    <source>
        <dbReference type="ARBA" id="ARBA00022475"/>
    </source>
</evidence>
<evidence type="ECO:0000256" key="4">
    <source>
        <dbReference type="ARBA" id="ARBA00022989"/>
    </source>
</evidence>
<proteinExistence type="inferred from homology"/>
<accession>A0A3B0TCR9</accession>
<organism evidence="7">
    <name type="scientific">hydrothermal vent metagenome</name>
    <dbReference type="NCBI Taxonomy" id="652676"/>
    <lineage>
        <taxon>unclassified sequences</taxon>
        <taxon>metagenomes</taxon>
        <taxon>ecological metagenomes</taxon>
    </lineage>
</organism>
<dbReference type="InterPro" id="IPR001640">
    <property type="entry name" value="Lgt"/>
</dbReference>
<evidence type="ECO:0000256" key="6">
    <source>
        <dbReference type="SAM" id="Phobius"/>
    </source>
</evidence>
<dbReference type="HAMAP" id="MF_01147">
    <property type="entry name" value="Lgt"/>
    <property type="match status" value="1"/>
</dbReference>
<protein>
    <submittedName>
        <fullName evidence="7">Prolipoprotein diacylglyceryl transferase</fullName>
    </submittedName>
</protein>